<sequence length="263" mass="29108">METMLRENRLLLLLPATQAPTSEENYDEFGADFDPATEAADVSCVEDASDDEEIIFCASGTIIECNSSSSNGLFDATILTTASLLRSDVEDKIVENIQVIVYLWDGKSYKAEVLGCDFYFNVATVRIRSEVALKTAVLRKVDDSISICPTACDSREAMGPVLRRHSKKFWLVPGDKVVAVGRHHEKQHELMVAPALFSADCCRLDCKELFRANCKITKVERGSPACIAGIIPNDVIVQCEGKKVKSFLEVKHLLFLFSFLCNA</sequence>
<name>A0A6V7PRC9_ANACO</name>
<gene>
    <name evidence="2" type="ORF">CB5_LOCUS16611</name>
</gene>
<dbReference type="PANTHER" id="PTHR47389">
    <property type="entry name" value="OS09G0436400 PROTEIN"/>
    <property type="match status" value="1"/>
</dbReference>
<evidence type="ECO:0000259" key="1">
    <source>
        <dbReference type="Pfam" id="PF17820"/>
    </source>
</evidence>
<dbReference type="Gene3D" id="2.40.10.10">
    <property type="entry name" value="Trypsin-like serine proteases"/>
    <property type="match status" value="1"/>
</dbReference>
<dbReference type="Gene3D" id="2.30.42.10">
    <property type="match status" value="1"/>
</dbReference>
<dbReference type="InterPro" id="IPR009003">
    <property type="entry name" value="Peptidase_S1_PA"/>
</dbReference>
<dbReference type="InterPro" id="IPR043504">
    <property type="entry name" value="Peptidase_S1_PA_chymotrypsin"/>
</dbReference>
<proteinExistence type="predicted"/>
<dbReference type="EMBL" id="LR862151">
    <property type="protein sequence ID" value="CAD1833400.1"/>
    <property type="molecule type" value="Genomic_DNA"/>
</dbReference>
<protein>
    <recommendedName>
        <fullName evidence="1">PDZ domain-containing protein</fullName>
    </recommendedName>
</protein>
<dbReference type="InterPro" id="IPR041489">
    <property type="entry name" value="PDZ_6"/>
</dbReference>
<organism evidence="2">
    <name type="scientific">Ananas comosus var. bracteatus</name>
    <name type="common">red pineapple</name>
    <dbReference type="NCBI Taxonomy" id="296719"/>
    <lineage>
        <taxon>Eukaryota</taxon>
        <taxon>Viridiplantae</taxon>
        <taxon>Streptophyta</taxon>
        <taxon>Embryophyta</taxon>
        <taxon>Tracheophyta</taxon>
        <taxon>Spermatophyta</taxon>
        <taxon>Magnoliopsida</taxon>
        <taxon>Liliopsida</taxon>
        <taxon>Poales</taxon>
        <taxon>Bromeliaceae</taxon>
        <taxon>Bromelioideae</taxon>
        <taxon>Ananas</taxon>
    </lineage>
</organism>
<dbReference type="SUPFAM" id="SSF50494">
    <property type="entry name" value="Trypsin-like serine proteases"/>
    <property type="match status" value="1"/>
</dbReference>
<dbReference type="SUPFAM" id="SSF50156">
    <property type="entry name" value="PDZ domain-like"/>
    <property type="match status" value="1"/>
</dbReference>
<dbReference type="Pfam" id="PF17820">
    <property type="entry name" value="PDZ_6"/>
    <property type="match status" value="1"/>
</dbReference>
<dbReference type="InterPro" id="IPR036034">
    <property type="entry name" value="PDZ_sf"/>
</dbReference>
<feature type="domain" description="PDZ" evidence="1">
    <location>
        <begin position="216"/>
        <end position="254"/>
    </location>
</feature>
<accession>A0A6V7PRC9</accession>
<evidence type="ECO:0000313" key="2">
    <source>
        <dbReference type="EMBL" id="CAD1833400.1"/>
    </source>
</evidence>
<dbReference type="PANTHER" id="PTHR47389:SF4">
    <property type="entry name" value="OS09G0436400 PROTEIN"/>
    <property type="match status" value="1"/>
</dbReference>
<dbReference type="AlphaFoldDB" id="A0A6V7PRC9"/>
<reference evidence="2" key="1">
    <citation type="submission" date="2020-07" db="EMBL/GenBank/DDBJ databases">
        <authorList>
            <person name="Lin J."/>
        </authorList>
    </citation>
    <scope>NUCLEOTIDE SEQUENCE</scope>
</reference>